<dbReference type="InterPro" id="IPR011600">
    <property type="entry name" value="Pept_C14_caspase"/>
</dbReference>
<feature type="domain" description="NB-ARC" evidence="2">
    <location>
        <begin position="283"/>
        <end position="414"/>
    </location>
</feature>
<evidence type="ECO:0000259" key="1">
    <source>
        <dbReference type="Pfam" id="PF00656"/>
    </source>
</evidence>
<dbReference type="InterPro" id="IPR002182">
    <property type="entry name" value="NB-ARC"/>
</dbReference>
<name>A0A1U7N701_9CYAN</name>
<dbReference type="SUPFAM" id="SSF52540">
    <property type="entry name" value="P-loop containing nucleoside triphosphate hydrolases"/>
    <property type="match status" value="1"/>
</dbReference>
<comment type="caution">
    <text evidence="3">The sequence shown here is derived from an EMBL/GenBank/DDBJ whole genome shotgun (WGS) entry which is preliminary data.</text>
</comment>
<protein>
    <submittedName>
        <fullName evidence="3">NB-ARC domain-containing protein,Caspase domain-containing protein</fullName>
    </submittedName>
</protein>
<dbReference type="Pfam" id="PF00931">
    <property type="entry name" value="NB-ARC"/>
    <property type="match status" value="1"/>
</dbReference>
<dbReference type="Gene3D" id="3.40.50.1460">
    <property type="match status" value="1"/>
</dbReference>
<dbReference type="Gene3D" id="3.40.50.300">
    <property type="entry name" value="P-loop containing nucleotide triphosphate hydrolases"/>
    <property type="match status" value="1"/>
</dbReference>
<dbReference type="Pfam" id="PF00656">
    <property type="entry name" value="Peptidase_C14"/>
    <property type="match status" value="1"/>
</dbReference>
<dbReference type="RefSeq" id="WP_075903048.1">
    <property type="nucleotide sequence ID" value="NZ_MKZS01000001.1"/>
</dbReference>
<accession>A0A1U7N701</accession>
<dbReference type="GO" id="GO:0043531">
    <property type="term" value="F:ADP binding"/>
    <property type="evidence" value="ECO:0007669"/>
    <property type="project" value="InterPro"/>
</dbReference>
<dbReference type="GO" id="GO:0006508">
    <property type="term" value="P:proteolysis"/>
    <property type="evidence" value="ECO:0007669"/>
    <property type="project" value="InterPro"/>
</dbReference>
<keyword evidence="4" id="KW-1185">Reference proteome</keyword>
<organism evidence="3 4">
    <name type="scientific">Moorena bouillonii PNG</name>
    <dbReference type="NCBI Taxonomy" id="568701"/>
    <lineage>
        <taxon>Bacteria</taxon>
        <taxon>Bacillati</taxon>
        <taxon>Cyanobacteriota</taxon>
        <taxon>Cyanophyceae</taxon>
        <taxon>Coleofasciculales</taxon>
        <taxon>Coleofasciculaceae</taxon>
        <taxon>Moorena</taxon>
    </lineage>
</organism>
<evidence type="ECO:0000313" key="4">
    <source>
        <dbReference type="Proteomes" id="UP000186657"/>
    </source>
</evidence>
<evidence type="ECO:0000259" key="2">
    <source>
        <dbReference type="Pfam" id="PF00931"/>
    </source>
</evidence>
<dbReference type="AlphaFoldDB" id="A0A1U7N701"/>
<reference evidence="3 4" key="1">
    <citation type="submission" date="2016-10" db="EMBL/GenBank/DDBJ databases">
        <title>Comparative genomics uncovers the prolific and rare metabolic potential of the cyanobacterial genus Moorea.</title>
        <authorList>
            <person name="Leao T."/>
            <person name="Castelao G."/>
            <person name="Korobeynikov A."/>
            <person name="Monroe E.A."/>
            <person name="Podell S."/>
            <person name="Glukhov E."/>
            <person name="Allen E."/>
            <person name="Gerwick W.H."/>
            <person name="Gerwick L."/>
        </authorList>
    </citation>
    <scope>NUCLEOTIDE SEQUENCE [LARGE SCALE GENOMIC DNA]</scope>
    <source>
        <strain evidence="3 4">PNG5-198</strain>
    </source>
</reference>
<gene>
    <name evidence="3" type="ORF">BJP37_24460</name>
</gene>
<dbReference type="Proteomes" id="UP000186657">
    <property type="component" value="Unassembled WGS sequence"/>
</dbReference>
<proteinExistence type="predicted"/>
<dbReference type="EMBL" id="MKZS01000001">
    <property type="protein sequence ID" value="OLT61705.1"/>
    <property type="molecule type" value="Genomic_DNA"/>
</dbReference>
<dbReference type="PANTHER" id="PTHR47691:SF3">
    <property type="entry name" value="HTH-TYPE TRANSCRIPTIONAL REGULATOR RV0890C-RELATED"/>
    <property type="match status" value="1"/>
</dbReference>
<dbReference type="InterPro" id="IPR027417">
    <property type="entry name" value="P-loop_NTPase"/>
</dbReference>
<sequence>MTITAKPEKTYGLIVGIENYQATNWNVDGPVHDAIKFADWLLSQGVPTDNIKLCLSPLTENSTLVNNFEITSTPATEQNLFDIITNDLSQKTGELLFMFWAGHGLITSERNRRLLCADASKTNWQNLDLHSLLLLLGSESFKITHQICIVEACANYLLESNGRPTNLGGKQFPSGKPRKNSQQFVLLATREGEKARVNSSEKTGYFSQAVREALAHHDWLPDMKVVADHVKQQFDSLNKQQLPTYFYRRSWDGDIDVYHPNPFEVAHNIPTSQARKFVDRHQPLEELDQLLEQNNIVAITDRTGKGGVGKTELAIQYSWYKLEDYPGGCCWLNLQGVDIVTQLSEFQYVNEFYDFKIPEKLSIASQLAYCWKKWRGGKVLLVFDNVTDIKQIQDYLPPMGSRFKVLITTRSSQLPYPSVPLGELPETEALELLAQLLGKELVQQELEFAKKLCQLVSCIPLGLYNIAAQIRLYNIPVQHSKPGST</sequence>
<dbReference type="GO" id="GO:0004197">
    <property type="term" value="F:cysteine-type endopeptidase activity"/>
    <property type="evidence" value="ECO:0007669"/>
    <property type="project" value="InterPro"/>
</dbReference>
<feature type="domain" description="Peptidase C14 caspase" evidence="1">
    <location>
        <begin position="13"/>
        <end position="246"/>
    </location>
</feature>
<dbReference type="PANTHER" id="PTHR47691">
    <property type="entry name" value="REGULATOR-RELATED"/>
    <property type="match status" value="1"/>
</dbReference>
<evidence type="ECO:0000313" key="3">
    <source>
        <dbReference type="EMBL" id="OLT61705.1"/>
    </source>
</evidence>